<dbReference type="AlphaFoldDB" id="A0A5N6M3V3"/>
<dbReference type="EMBL" id="SZYD01000017">
    <property type="protein sequence ID" value="KAD3068462.1"/>
    <property type="molecule type" value="Genomic_DNA"/>
</dbReference>
<evidence type="ECO:0000313" key="2">
    <source>
        <dbReference type="Proteomes" id="UP000326396"/>
    </source>
</evidence>
<reference evidence="1 2" key="1">
    <citation type="submission" date="2019-05" db="EMBL/GenBank/DDBJ databases">
        <title>Mikania micrantha, genome provides insights into the molecular mechanism of rapid growth.</title>
        <authorList>
            <person name="Liu B."/>
        </authorList>
    </citation>
    <scope>NUCLEOTIDE SEQUENCE [LARGE SCALE GENOMIC DNA]</scope>
    <source>
        <strain evidence="1">NLD-2019</strain>
        <tissue evidence="1">Leaf</tissue>
    </source>
</reference>
<evidence type="ECO:0000313" key="1">
    <source>
        <dbReference type="EMBL" id="KAD3068462.1"/>
    </source>
</evidence>
<organism evidence="1 2">
    <name type="scientific">Mikania micrantha</name>
    <name type="common">bitter vine</name>
    <dbReference type="NCBI Taxonomy" id="192012"/>
    <lineage>
        <taxon>Eukaryota</taxon>
        <taxon>Viridiplantae</taxon>
        <taxon>Streptophyta</taxon>
        <taxon>Embryophyta</taxon>
        <taxon>Tracheophyta</taxon>
        <taxon>Spermatophyta</taxon>
        <taxon>Magnoliopsida</taxon>
        <taxon>eudicotyledons</taxon>
        <taxon>Gunneridae</taxon>
        <taxon>Pentapetalae</taxon>
        <taxon>asterids</taxon>
        <taxon>campanulids</taxon>
        <taxon>Asterales</taxon>
        <taxon>Asteraceae</taxon>
        <taxon>Asteroideae</taxon>
        <taxon>Heliantheae alliance</taxon>
        <taxon>Eupatorieae</taxon>
        <taxon>Mikania</taxon>
    </lineage>
</organism>
<name>A0A5N6M3V3_9ASTR</name>
<keyword evidence="2" id="KW-1185">Reference proteome</keyword>
<accession>A0A5N6M3V3</accession>
<dbReference type="Proteomes" id="UP000326396">
    <property type="component" value="Linkage Group LG7"/>
</dbReference>
<sequence>MGDWIKVQKKGKGKDVLDNRVCDLQTKNTKKELSFKDYAYSHGTMEYNGCKRTTNALKLGSCIIVIHPLLASIETSREACTHITTSHANAFRSKIFSLKSKLTTNPIGSHTGVEFLRGIHLITDEHELASQSPINDEDLIDHFINQLGLEFESIVATIKVQENLLTILNSMRN</sequence>
<gene>
    <name evidence="1" type="ORF">E3N88_36342</name>
</gene>
<protein>
    <submittedName>
        <fullName evidence="1">Uncharacterized protein</fullName>
    </submittedName>
</protein>
<comment type="caution">
    <text evidence="1">The sequence shown here is derived from an EMBL/GenBank/DDBJ whole genome shotgun (WGS) entry which is preliminary data.</text>
</comment>
<dbReference type="OrthoDB" id="1912561at2759"/>
<proteinExistence type="predicted"/>